<proteinExistence type="inferred from homology"/>
<dbReference type="GO" id="GO:0022625">
    <property type="term" value="C:cytosolic large ribosomal subunit"/>
    <property type="evidence" value="ECO:0007669"/>
    <property type="project" value="TreeGrafter"/>
</dbReference>
<dbReference type="EnsemblMetazoa" id="MESCA010421-RA">
    <property type="protein sequence ID" value="MESCA010421-PA"/>
    <property type="gene ID" value="MESCA010421"/>
</dbReference>
<feature type="region of interest" description="Disordered" evidence="6">
    <location>
        <begin position="73"/>
        <end position="94"/>
    </location>
</feature>
<evidence type="ECO:0000256" key="4">
    <source>
        <dbReference type="ARBA" id="ARBA00035216"/>
    </source>
</evidence>
<dbReference type="Proteomes" id="UP000015102">
    <property type="component" value="Unassembled WGS sequence"/>
</dbReference>
<dbReference type="GO" id="GO:0003735">
    <property type="term" value="F:structural constituent of ribosome"/>
    <property type="evidence" value="ECO:0007669"/>
    <property type="project" value="InterPro"/>
</dbReference>
<dbReference type="InterPro" id="IPR001380">
    <property type="entry name" value="Ribosomal_eL13"/>
</dbReference>
<name>T1H2H5_MEGSC</name>
<dbReference type="Pfam" id="PF01294">
    <property type="entry name" value="Ribosomal_L13e"/>
    <property type="match status" value="1"/>
</dbReference>
<dbReference type="GO" id="GO:0003723">
    <property type="term" value="F:RNA binding"/>
    <property type="evidence" value="ECO:0007669"/>
    <property type="project" value="TreeGrafter"/>
</dbReference>
<reference evidence="7" key="2">
    <citation type="submission" date="2015-06" db="UniProtKB">
        <authorList>
            <consortium name="EnsemblMetazoa"/>
        </authorList>
    </citation>
    <scope>IDENTIFICATION</scope>
</reference>
<keyword evidence="3" id="KW-0687">Ribonucleoprotein</keyword>
<evidence type="ECO:0000313" key="8">
    <source>
        <dbReference type="Proteomes" id="UP000015102"/>
    </source>
</evidence>
<dbReference type="EMBL" id="CAQQ02372793">
    <property type="status" value="NOT_ANNOTATED_CDS"/>
    <property type="molecule type" value="Genomic_DNA"/>
</dbReference>
<evidence type="ECO:0000256" key="6">
    <source>
        <dbReference type="SAM" id="MobiDB-lite"/>
    </source>
</evidence>
<evidence type="ECO:0000256" key="2">
    <source>
        <dbReference type="ARBA" id="ARBA00022980"/>
    </source>
</evidence>
<dbReference type="STRING" id="36166.T1H2H5"/>
<dbReference type="PANTHER" id="PTHR11722">
    <property type="entry name" value="60S RIBOSOMAL PROTEIN L13"/>
    <property type="match status" value="1"/>
</dbReference>
<reference evidence="8" key="1">
    <citation type="submission" date="2013-02" db="EMBL/GenBank/DDBJ databases">
        <authorList>
            <person name="Hughes D."/>
        </authorList>
    </citation>
    <scope>NUCLEOTIDE SEQUENCE</scope>
    <source>
        <strain>Durham</strain>
        <strain evidence="8">NC isolate 2 -- Noor lab</strain>
    </source>
</reference>
<sequence length="94" mass="11050">MISNAHFHNWWQRHVKILFNQPAPKIPRRNHRSIKVKQIFWFDHCIPVSPLGSGLTTGFACSIGIDMDNRRRNKSVESRQIDIVPYQREEDPQG</sequence>
<evidence type="ECO:0000256" key="5">
    <source>
        <dbReference type="ARBA" id="ARBA00035321"/>
    </source>
</evidence>
<keyword evidence="8" id="KW-1185">Reference proteome</keyword>
<protein>
    <recommendedName>
        <fullName evidence="4">Large ribosomal subunit protein eL13</fullName>
    </recommendedName>
    <alternativeName>
        <fullName evidence="5">60S ribosomal protein L13</fullName>
    </alternativeName>
</protein>
<dbReference type="HOGENOM" id="CLU_2388700_0_0_1"/>
<organism evidence="7 8">
    <name type="scientific">Megaselia scalaris</name>
    <name type="common">Humpbacked fly</name>
    <name type="synonym">Phora scalaris</name>
    <dbReference type="NCBI Taxonomy" id="36166"/>
    <lineage>
        <taxon>Eukaryota</taxon>
        <taxon>Metazoa</taxon>
        <taxon>Ecdysozoa</taxon>
        <taxon>Arthropoda</taxon>
        <taxon>Hexapoda</taxon>
        <taxon>Insecta</taxon>
        <taxon>Pterygota</taxon>
        <taxon>Neoptera</taxon>
        <taxon>Endopterygota</taxon>
        <taxon>Diptera</taxon>
        <taxon>Brachycera</taxon>
        <taxon>Muscomorpha</taxon>
        <taxon>Platypezoidea</taxon>
        <taxon>Phoridae</taxon>
        <taxon>Megaseliini</taxon>
        <taxon>Megaselia</taxon>
    </lineage>
</organism>
<comment type="similarity">
    <text evidence="1">Belongs to the eukaryotic ribosomal protein eL13 family.</text>
</comment>
<keyword evidence="2" id="KW-0689">Ribosomal protein</keyword>
<dbReference type="GO" id="GO:0006412">
    <property type="term" value="P:translation"/>
    <property type="evidence" value="ECO:0007669"/>
    <property type="project" value="InterPro"/>
</dbReference>
<dbReference type="PANTHER" id="PTHR11722:SF0">
    <property type="entry name" value="LARGE RIBOSOMAL SUBUNIT PROTEIN EL13"/>
    <property type="match status" value="1"/>
</dbReference>
<evidence type="ECO:0000256" key="1">
    <source>
        <dbReference type="ARBA" id="ARBA00005640"/>
    </source>
</evidence>
<dbReference type="AlphaFoldDB" id="T1H2H5"/>
<evidence type="ECO:0000313" key="7">
    <source>
        <dbReference type="EnsemblMetazoa" id="MESCA010421-PA"/>
    </source>
</evidence>
<evidence type="ECO:0000256" key="3">
    <source>
        <dbReference type="ARBA" id="ARBA00023274"/>
    </source>
</evidence>
<accession>T1H2H5</accession>